<proteinExistence type="predicted"/>
<organism evidence="1">
    <name type="scientific">Prevotella sp. GTC17262</name>
    <dbReference type="NCBI Taxonomy" id="3236797"/>
    <lineage>
        <taxon>Bacteria</taxon>
        <taxon>Pseudomonadati</taxon>
        <taxon>Bacteroidota</taxon>
        <taxon>Bacteroidia</taxon>
        <taxon>Bacteroidales</taxon>
        <taxon>Prevotellaceae</taxon>
        <taxon>Prevotella</taxon>
    </lineage>
</organism>
<evidence type="ECO:0008006" key="2">
    <source>
        <dbReference type="Google" id="ProtNLM"/>
    </source>
</evidence>
<dbReference type="EMBL" id="AP035789">
    <property type="protein sequence ID" value="BFO80407.1"/>
    <property type="molecule type" value="Genomic_DNA"/>
</dbReference>
<evidence type="ECO:0000313" key="1">
    <source>
        <dbReference type="EMBL" id="BFO80407.1"/>
    </source>
</evidence>
<protein>
    <recommendedName>
        <fullName evidence="2">DNA-binding protein</fullName>
    </recommendedName>
</protein>
<gene>
    <name evidence="1" type="ORF">GTC17262_05980</name>
</gene>
<reference evidence="1" key="1">
    <citation type="submission" date="2024-07" db="EMBL/GenBank/DDBJ databases">
        <title>Complete genome sequence of Prevotella sp. YM-2024 GTC17262.</title>
        <authorList>
            <person name="Hayashi M."/>
            <person name="Muto Y."/>
            <person name="Tanaka K."/>
            <person name="Niwa H."/>
        </authorList>
    </citation>
    <scope>NUCLEOTIDE SEQUENCE</scope>
    <source>
        <strain evidence="1">GTC17262</strain>
    </source>
</reference>
<accession>A0AB33JQD6</accession>
<sequence>MKHRDCFYFEGSAVCMTGYQIRMTEHELAELFHTTVGLIRKGIRETRKDGLPVRVGAEVLENGLLEEVYDTETILAVSFRIQSGHAAMFRRWLAGKVLQKECGMMSVFVSIGHGTGC</sequence>
<dbReference type="AlphaFoldDB" id="A0AB33JQD6"/>
<name>A0AB33JQD6_9BACT</name>